<dbReference type="InterPro" id="IPR050250">
    <property type="entry name" value="Macrolide_Exporter_MacB"/>
</dbReference>
<dbReference type="InterPro" id="IPR025857">
    <property type="entry name" value="MacB_PCD"/>
</dbReference>
<protein>
    <submittedName>
        <fullName evidence="10">ABC transporter permease</fullName>
    </submittedName>
</protein>
<evidence type="ECO:0000256" key="3">
    <source>
        <dbReference type="ARBA" id="ARBA00022692"/>
    </source>
</evidence>
<keyword evidence="3 7" id="KW-0812">Transmembrane</keyword>
<feature type="transmembrane region" description="Helical" evidence="7">
    <location>
        <begin position="261"/>
        <end position="286"/>
    </location>
</feature>
<evidence type="ECO:0000259" key="8">
    <source>
        <dbReference type="Pfam" id="PF02687"/>
    </source>
</evidence>
<proteinExistence type="inferred from homology"/>
<dbReference type="InterPro" id="IPR003838">
    <property type="entry name" value="ABC3_permease_C"/>
</dbReference>
<evidence type="ECO:0000256" key="6">
    <source>
        <dbReference type="ARBA" id="ARBA00038076"/>
    </source>
</evidence>
<dbReference type="Pfam" id="PF02687">
    <property type="entry name" value="FtsX"/>
    <property type="match status" value="1"/>
</dbReference>
<dbReference type="GO" id="GO:0005886">
    <property type="term" value="C:plasma membrane"/>
    <property type="evidence" value="ECO:0007669"/>
    <property type="project" value="UniProtKB-SubCell"/>
</dbReference>
<dbReference type="Proteomes" id="UP000004853">
    <property type="component" value="Unassembled WGS sequence"/>
</dbReference>
<feature type="domain" description="ABC3 transporter permease C-terminal" evidence="8">
    <location>
        <begin position="266"/>
        <end position="378"/>
    </location>
</feature>
<keyword evidence="4 7" id="KW-1133">Transmembrane helix</keyword>
<feature type="transmembrane region" description="Helical" evidence="7">
    <location>
        <begin position="349"/>
        <end position="367"/>
    </location>
</feature>
<dbReference type="HOGENOM" id="CLU_000604_8_0_4"/>
<evidence type="ECO:0000256" key="7">
    <source>
        <dbReference type="SAM" id="Phobius"/>
    </source>
</evidence>
<evidence type="ECO:0000313" key="10">
    <source>
        <dbReference type="EMBL" id="EGP44143.1"/>
    </source>
</evidence>
<gene>
    <name evidence="10" type="ORF">AXXA_22560</name>
</gene>
<evidence type="ECO:0000259" key="9">
    <source>
        <dbReference type="Pfam" id="PF12704"/>
    </source>
</evidence>
<evidence type="ECO:0000256" key="2">
    <source>
        <dbReference type="ARBA" id="ARBA00022475"/>
    </source>
</evidence>
<feature type="domain" description="MacB-like periplasmic core" evidence="9">
    <location>
        <begin position="21"/>
        <end position="230"/>
    </location>
</feature>
<name>F7T6D0_9BURK</name>
<dbReference type="RefSeq" id="WP_006394484.1">
    <property type="nucleotide sequence ID" value="NZ_GL982453.1"/>
</dbReference>
<accession>F7T6D0</accession>
<dbReference type="EMBL" id="AFRQ01000097">
    <property type="protein sequence ID" value="EGP44143.1"/>
    <property type="molecule type" value="Genomic_DNA"/>
</dbReference>
<evidence type="ECO:0000313" key="11">
    <source>
        <dbReference type="Proteomes" id="UP000004853"/>
    </source>
</evidence>
<feature type="transmembrane region" description="Helical" evidence="7">
    <location>
        <begin position="307"/>
        <end position="337"/>
    </location>
</feature>
<keyword evidence="5 7" id="KW-0472">Membrane</keyword>
<dbReference type="AlphaFoldDB" id="F7T6D0"/>
<comment type="subcellular location">
    <subcellularLocation>
        <location evidence="1">Cell membrane</location>
        <topology evidence="1">Multi-pass membrane protein</topology>
    </subcellularLocation>
</comment>
<dbReference type="PANTHER" id="PTHR30572">
    <property type="entry name" value="MEMBRANE COMPONENT OF TRANSPORTER-RELATED"/>
    <property type="match status" value="1"/>
</dbReference>
<feature type="transmembrane region" description="Helical" evidence="7">
    <location>
        <begin position="21"/>
        <end position="41"/>
    </location>
</feature>
<dbReference type="Pfam" id="PF12704">
    <property type="entry name" value="MacB_PCD"/>
    <property type="match status" value="1"/>
</dbReference>
<dbReference type="eggNOG" id="COG0577">
    <property type="taxonomic scope" value="Bacteria"/>
</dbReference>
<reference evidence="10 11" key="1">
    <citation type="submission" date="2011-06" db="EMBL/GenBank/DDBJ databases">
        <authorList>
            <person name="Bador J."/>
            <person name="Amoureux L."/>
            <person name="Neuwirth C."/>
        </authorList>
    </citation>
    <scope>NUCLEOTIDE SEQUENCE [LARGE SCALE GENOMIC DNA]</scope>
    <source>
        <strain evidence="10 11">AXX-A</strain>
    </source>
</reference>
<evidence type="ECO:0000256" key="1">
    <source>
        <dbReference type="ARBA" id="ARBA00004651"/>
    </source>
</evidence>
<comment type="similarity">
    <text evidence="6">Belongs to the ABC-4 integral membrane protein family.</text>
</comment>
<dbReference type="PANTHER" id="PTHR30572:SF4">
    <property type="entry name" value="ABC TRANSPORTER PERMEASE YTRF"/>
    <property type="match status" value="1"/>
</dbReference>
<sequence length="385" mass="41233">MSVSQRLRECFDSLNGLRRRSLLALLGIVAGTGAIVALLNIGHSAAEDVMRTFRGMGTDTLVLTFPIGRPNRPMPPNLDLHALRTAVADVSHAAAVGSFGIPLRVAGRNVDARVVAATSQLAQTIDMNVSEGRLLSEFDRNGLFAVVGARVAIGVALGDDIEIGSYLYRVVGVAQPLPENPFLPFDADGSVFIPFEGLQRQLPSPKLDAVVIKADRSADLEAVQRALKQYFGIAWPGRQVDVRIPRQWLEGMKRQSETLSYLLAALGGLSLLVGGVGVMNVMLMNVSERRREIGLRMALGARARDIGMMFLLEAGCMAVVGALAGTMLGLAGSYAFVVYSGWQFVFEPWSLPLGMGSALLIGLFFGISPAMAAARMQPVQALRDV</sequence>
<keyword evidence="2" id="KW-1003">Cell membrane</keyword>
<dbReference type="GO" id="GO:0022857">
    <property type="term" value="F:transmembrane transporter activity"/>
    <property type="evidence" value="ECO:0007669"/>
    <property type="project" value="TreeGrafter"/>
</dbReference>
<evidence type="ECO:0000256" key="4">
    <source>
        <dbReference type="ARBA" id="ARBA00022989"/>
    </source>
</evidence>
<comment type="caution">
    <text evidence="10">The sequence shown here is derived from an EMBL/GenBank/DDBJ whole genome shotgun (WGS) entry which is preliminary data.</text>
</comment>
<evidence type="ECO:0000256" key="5">
    <source>
        <dbReference type="ARBA" id="ARBA00023136"/>
    </source>
</evidence>
<organism evidence="10 11">
    <name type="scientific">Achromobacter insuavis AXX-A</name>
    <dbReference type="NCBI Taxonomy" id="1003200"/>
    <lineage>
        <taxon>Bacteria</taxon>
        <taxon>Pseudomonadati</taxon>
        <taxon>Pseudomonadota</taxon>
        <taxon>Betaproteobacteria</taxon>
        <taxon>Burkholderiales</taxon>
        <taxon>Alcaligenaceae</taxon>
        <taxon>Achromobacter</taxon>
    </lineage>
</organism>